<evidence type="ECO:0000256" key="4">
    <source>
        <dbReference type="ARBA" id="ARBA00023014"/>
    </source>
</evidence>
<dbReference type="PROSITE" id="PS51296">
    <property type="entry name" value="RIESKE"/>
    <property type="match status" value="1"/>
</dbReference>
<dbReference type="Pfam" id="PF00355">
    <property type="entry name" value="Rieske"/>
    <property type="match status" value="1"/>
</dbReference>
<evidence type="ECO:0000256" key="3">
    <source>
        <dbReference type="ARBA" id="ARBA00023004"/>
    </source>
</evidence>
<dbReference type="PANTHER" id="PTHR21496">
    <property type="entry name" value="FERREDOXIN-RELATED"/>
    <property type="match status" value="1"/>
</dbReference>
<keyword evidence="3" id="KW-0408">Iron</keyword>
<dbReference type="EMBL" id="MIGZ01000002">
    <property type="protein sequence ID" value="ODQ96575.1"/>
    <property type="molecule type" value="Genomic_DNA"/>
</dbReference>
<evidence type="ECO:0000313" key="7">
    <source>
        <dbReference type="Proteomes" id="UP000094243"/>
    </source>
</evidence>
<sequence>MTWIRVCAAEDIAPGEALSVDVNAPIAVFNIDGEFLATGEMCTHAEASLAEDGYIEGAEVECSWHMARFCLRTGKALNPPATEPLATYATKVENGQVFIDIP</sequence>
<name>A0A1E3S313_9MYCO</name>
<dbReference type="NCBIfam" id="NF007422">
    <property type="entry name" value="PRK09965.1"/>
    <property type="match status" value="1"/>
</dbReference>
<dbReference type="PANTHER" id="PTHR21496:SF23">
    <property type="entry name" value="3-PHENYLPROPIONATE_CINNAMIC ACID DIOXYGENASE FERREDOXIN SUBUNIT"/>
    <property type="match status" value="1"/>
</dbReference>
<dbReference type="InterPro" id="IPR017941">
    <property type="entry name" value="Rieske_2Fe-2S"/>
</dbReference>
<accession>A0A1E3S313</accession>
<dbReference type="GO" id="GO:0016705">
    <property type="term" value="F:oxidoreductase activity, acting on paired donors, with incorporation or reduction of molecular oxygen"/>
    <property type="evidence" value="ECO:0007669"/>
    <property type="project" value="UniProtKB-ARBA"/>
</dbReference>
<evidence type="ECO:0000256" key="2">
    <source>
        <dbReference type="ARBA" id="ARBA00022723"/>
    </source>
</evidence>
<keyword evidence="2" id="KW-0479">Metal-binding</keyword>
<protein>
    <submittedName>
        <fullName evidence="6">(2Fe-2S)-binding protein</fullName>
    </submittedName>
</protein>
<keyword evidence="1" id="KW-0001">2Fe-2S</keyword>
<organism evidence="6 7">
    <name type="scientific">Mycolicibacterium holsaticum</name>
    <dbReference type="NCBI Taxonomy" id="152142"/>
    <lineage>
        <taxon>Bacteria</taxon>
        <taxon>Bacillati</taxon>
        <taxon>Actinomycetota</taxon>
        <taxon>Actinomycetes</taxon>
        <taxon>Mycobacteriales</taxon>
        <taxon>Mycobacteriaceae</taxon>
        <taxon>Mycolicibacterium</taxon>
    </lineage>
</organism>
<dbReference type="InterPro" id="IPR036922">
    <property type="entry name" value="Rieske_2Fe-2S_sf"/>
</dbReference>
<keyword evidence="7" id="KW-1185">Reference proteome</keyword>
<evidence type="ECO:0000256" key="1">
    <source>
        <dbReference type="ARBA" id="ARBA00022714"/>
    </source>
</evidence>
<dbReference type="SUPFAM" id="SSF50022">
    <property type="entry name" value="ISP domain"/>
    <property type="match status" value="1"/>
</dbReference>
<keyword evidence="4" id="KW-0411">Iron-sulfur</keyword>
<dbReference type="OrthoDB" id="147178at2"/>
<dbReference type="GO" id="GO:0004497">
    <property type="term" value="F:monooxygenase activity"/>
    <property type="evidence" value="ECO:0007669"/>
    <property type="project" value="UniProtKB-ARBA"/>
</dbReference>
<evidence type="ECO:0000313" key="6">
    <source>
        <dbReference type="EMBL" id="ODQ96575.1"/>
    </source>
</evidence>
<reference evidence="7" key="1">
    <citation type="submission" date="2016-09" db="EMBL/GenBank/DDBJ databases">
        <authorList>
            <person name="Greninger A.L."/>
            <person name="Jerome K.R."/>
            <person name="Mcnair B."/>
            <person name="Wallis C."/>
            <person name="Fang F."/>
        </authorList>
    </citation>
    <scope>NUCLEOTIDE SEQUENCE [LARGE SCALE GENOMIC DNA]</scope>
    <source>
        <strain evidence="7">M7</strain>
    </source>
</reference>
<feature type="domain" description="Rieske" evidence="5">
    <location>
        <begin position="4"/>
        <end position="99"/>
    </location>
</feature>
<dbReference type="CDD" id="cd03528">
    <property type="entry name" value="Rieske_RO_ferredoxin"/>
    <property type="match status" value="1"/>
</dbReference>
<dbReference type="Gene3D" id="2.102.10.10">
    <property type="entry name" value="Rieske [2Fe-2S] iron-sulphur domain"/>
    <property type="match status" value="1"/>
</dbReference>
<dbReference type="AlphaFoldDB" id="A0A1E3S313"/>
<gene>
    <name evidence="6" type="ORF">BHQ17_00495</name>
</gene>
<evidence type="ECO:0000259" key="5">
    <source>
        <dbReference type="PROSITE" id="PS51296"/>
    </source>
</evidence>
<dbReference type="GO" id="GO:0046872">
    <property type="term" value="F:metal ion binding"/>
    <property type="evidence" value="ECO:0007669"/>
    <property type="project" value="UniProtKB-KW"/>
</dbReference>
<dbReference type="Proteomes" id="UP000094243">
    <property type="component" value="Unassembled WGS sequence"/>
</dbReference>
<comment type="caution">
    <text evidence="6">The sequence shown here is derived from an EMBL/GenBank/DDBJ whole genome shotgun (WGS) entry which is preliminary data.</text>
</comment>
<dbReference type="GO" id="GO:0051537">
    <property type="term" value="F:2 iron, 2 sulfur cluster binding"/>
    <property type="evidence" value="ECO:0007669"/>
    <property type="project" value="UniProtKB-KW"/>
</dbReference>
<proteinExistence type="predicted"/>